<dbReference type="Gene3D" id="3.30.420.40">
    <property type="match status" value="1"/>
</dbReference>
<organism evidence="2">
    <name type="scientific">marine metagenome</name>
    <dbReference type="NCBI Taxonomy" id="408172"/>
    <lineage>
        <taxon>unclassified sequences</taxon>
        <taxon>metagenomes</taxon>
        <taxon>ecological metagenomes</taxon>
    </lineage>
</organism>
<dbReference type="InterPro" id="IPR043129">
    <property type="entry name" value="ATPase_NBD"/>
</dbReference>
<dbReference type="GO" id="GO:0051301">
    <property type="term" value="P:cell division"/>
    <property type="evidence" value="ECO:0007669"/>
    <property type="project" value="InterPro"/>
</dbReference>
<proteinExistence type="predicted"/>
<evidence type="ECO:0000259" key="1">
    <source>
        <dbReference type="SMART" id="SM00842"/>
    </source>
</evidence>
<reference evidence="2" key="1">
    <citation type="submission" date="2018-05" db="EMBL/GenBank/DDBJ databases">
        <authorList>
            <person name="Lanie J.A."/>
            <person name="Ng W.-L."/>
            <person name="Kazmierczak K.M."/>
            <person name="Andrzejewski T.M."/>
            <person name="Davidsen T.M."/>
            <person name="Wayne K.J."/>
            <person name="Tettelin H."/>
            <person name="Glass J.I."/>
            <person name="Rusch D."/>
            <person name="Podicherti R."/>
            <person name="Tsui H.-C.T."/>
            <person name="Winkler M.E."/>
        </authorList>
    </citation>
    <scope>NUCLEOTIDE SEQUENCE</scope>
</reference>
<evidence type="ECO:0000313" key="2">
    <source>
        <dbReference type="EMBL" id="SVD96947.1"/>
    </source>
</evidence>
<dbReference type="InterPro" id="IPR003494">
    <property type="entry name" value="SHS2_FtsA"/>
</dbReference>
<protein>
    <recommendedName>
        <fullName evidence="1">SHS2 domain-containing protein</fullName>
    </recommendedName>
</protein>
<sequence length="108" mass="11328">MVAALDVGTSKVCCFIAHQGDDGLRVTGIGHHLSRGLRAGTIVDMEAAQDSILGAVHHAEQMAEETIRDVVVSFSAGAPASRSVAVEVALNGHEIGDNDLRRVLNEGR</sequence>
<dbReference type="SUPFAM" id="SSF53067">
    <property type="entry name" value="Actin-like ATPase domain"/>
    <property type="match status" value="1"/>
</dbReference>
<gene>
    <name evidence="2" type="ORF">METZ01_LOCUS449801</name>
</gene>
<feature type="non-terminal residue" evidence="2">
    <location>
        <position position="108"/>
    </location>
</feature>
<dbReference type="SMART" id="SM00842">
    <property type="entry name" value="FtsA"/>
    <property type="match status" value="1"/>
</dbReference>
<accession>A0A382ZN16</accession>
<name>A0A382ZN16_9ZZZZ</name>
<feature type="domain" description="SHS2" evidence="1">
    <location>
        <begin position="2"/>
        <end position="108"/>
    </location>
</feature>
<dbReference type="AlphaFoldDB" id="A0A382ZN16"/>
<dbReference type="EMBL" id="UINC01185308">
    <property type="protein sequence ID" value="SVD96947.1"/>
    <property type="molecule type" value="Genomic_DNA"/>
</dbReference>